<keyword evidence="7 10" id="KW-0408">Iron</keyword>
<dbReference type="Gene3D" id="3.20.20.70">
    <property type="entry name" value="Aldolase class I"/>
    <property type="match status" value="1"/>
</dbReference>
<evidence type="ECO:0000256" key="6">
    <source>
        <dbReference type="ARBA" id="ARBA00022723"/>
    </source>
</evidence>
<accession>A0A2A5CIU1</accession>
<dbReference type="Pfam" id="PF04055">
    <property type="entry name" value="Radical_SAM"/>
    <property type="match status" value="1"/>
</dbReference>
<dbReference type="Proteomes" id="UP000228987">
    <property type="component" value="Unassembled WGS sequence"/>
</dbReference>
<evidence type="ECO:0000256" key="2">
    <source>
        <dbReference type="ARBA" id="ARBA00006100"/>
    </source>
</evidence>
<dbReference type="InterPro" id="IPR010723">
    <property type="entry name" value="HemN_C"/>
</dbReference>
<dbReference type="SUPFAM" id="SSF102114">
    <property type="entry name" value="Radical SAM enzymes"/>
    <property type="match status" value="1"/>
</dbReference>
<evidence type="ECO:0000256" key="9">
    <source>
        <dbReference type="ARBA" id="ARBA00023186"/>
    </source>
</evidence>
<evidence type="ECO:0000256" key="10">
    <source>
        <dbReference type="RuleBase" id="RU364116"/>
    </source>
</evidence>
<dbReference type="SFLD" id="SFLDS00029">
    <property type="entry name" value="Radical_SAM"/>
    <property type="match status" value="1"/>
</dbReference>
<keyword evidence="10" id="KW-0963">Cytoplasm</keyword>
<dbReference type="GO" id="GO:0006779">
    <property type="term" value="P:porphyrin-containing compound biosynthetic process"/>
    <property type="evidence" value="ECO:0007669"/>
    <property type="project" value="InterPro"/>
</dbReference>
<dbReference type="EMBL" id="NVWI01000001">
    <property type="protein sequence ID" value="PCJ43673.1"/>
    <property type="molecule type" value="Genomic_DNA"/>
</dbReference>
<evidence type="ECO:0000256" key="1">
    <source>
        <dbReference type="ARBA" id="ARBA00001966"/>
    </source>
</evidence>
<keyword evidence="6 10" id="KW-0479">Metal-binding</keyword>
<proteinExistence type="inferred from homology"/>
<evidence type="ECO:0000256" key="7">
    <source>
        <dbReference type="ARBA" id="ARBA00023004"/>
    </source>
</evidence>
<comment type="function">
    <text evidence="10">Probably acts as a heme chaperone, transferring heme to an unknown acceptor. Binds one molecule of heme per monomer, possibly covalently. Binds 1 [4Fe-4S] cluster. The cluster is coordinated with 3 cysteines and an exchangeable S-adenosyl-L-methionine.</text>
</comment>
<feature type="domain" description="Radical SAM core" evidence="11">
    <location>
        <begin position="19"/>
        <end position="252"/>
    </location>
</feature>
<keyword evidence="4 10" id="KW-0349">Heme</keyword>
<keyword evidence="9 10" id="KW-0143">Chaperone</keyword>
<dbReference type="SFLD" id="SFLDG01082">
    <property type="entry name" value="B12-binding_domain_containing"/>
    <property type="match status" value="1"/>
</dbReference>
<keyword evidence="10" id="KW-0004">4Fe-4S</keyword>
<evidence type="ECO:0000256" key="4">
    <source>
        <dbReference type="ARBA" id="ARBA00022617"/>
    </source>
</evidence>
<evidence type="ECO:0000256" key="5">
    <source>
        <dbReference type="ARBA" id="ARBA00022691"/>
    </source>
</evidence>
<dbReference type="PANTHER" id="PTHR13932">
    <property type="entry name" value="COPROPORPHYRINIGEN III OXIDASE"/>
    <property type="match status" value="1"/>
</dbReference>
<dbReference type="SFLD" id="SFLDF00288">
    <property type="entry name" value="HemN-like__clustered_with_nucl"/>
    <property type="match status" value="1"/>
</dbReference>
<comment type="cofactor">
    <cofactor evidence="1">
        <name>[4Fe-4S] cluster</name>
        <dbReference type="ChEBI" id="CHEBI:49883"/>
    </cofactor>
</comment>
<evidence type="ECO:0000256" key="3">
    <source>
        <dbReference type="ARBA" id="ARBA00017228"/>
    </source>
</evidence>
<dbReference type="InterPro" id="IPR013785">
    <property type="entry name" value="Aldolase_TIM"/>
</dbReference>
<dbReference type="Pfam" id="PF06969">
    <property type="entry name" value="HemN_C"/>
    <property type="match status" value="1"/>
</dbReference>
<protein>
    <recommendedName>
        <fullName evidence="3 10">Heme chaperone HemW</fullName>
    </recommendedName>
</protein>
<dbReference type="GO" id="GO:0005737">
    <property type="term" value="C:cytoplasm"/>
    <property type="evidence" value="ECO:0007669"/>
    <property type="project" value="UniProtKB-SubCell"/>
</dbReference>
<dbReference type="GO" id="GO:0046872">
    <property type="term" value="F:metal ion binding"/>
    <property type="evidence" value="ECO:0007669"/>
    <property type="project" value="UniProtKB-UniRule"/>
</dbReference>
<gene>
    <name evidence="12" type="ORF">COA71_02025</name>
</gene>
<evidence type="ECO:0000313" key="12">
    <source>
        <dbReference type="EMBL" id="PCJ43673.1"/>
    </source>
</evidence>
<dbReference type="InterPro" id="IPR058240">
    <property type="entry name" value="rSAM_sf"/>
</dbReference>
<dbReference type="InterPro" id="IPR006638">
    <property type="entry name" value="Elp3/MiaA/NifB-like_rSAM"/>
</dbReference>
<dbReference type="CDD" id="cd01335">
    <property type="entry name" value="Radical_SAM"/>
    <property type="match status" value="1"/>
</dbReference>
<dbReference type="PROSITE" id="PS51918">
    <property type="entry name" value="RADICAL_SAM"/>
    <property type="match status" value="1"/>
</dbReference>
<evidence type="ECO:0000256" key="8">
    <source>
        <dbReference type="ARBA" id="ARBA00023014"/>
    </source>
</evidence>
<keyword evidence="5 10" id="KW-0949">S-adenosyl-L-methionine</keyword>
<dbReference type="InterPro" id="IPR007197">
    <property type="entry name" value="rSAM"/>
</dbReference>
<evidence type="ECO:0000259" key="11">
    <source>
        <dbReference type="PROSITE" id="PS51918"/>
    </source>
</evidence>
<comment type="caution">
    <text evidence="12">The sequence shown here is derived from an EMBL/GenBank/DDBJ whole genome shotgun (WGS) entry which is preliminary data.</text>
</comment>
<keyword evidence="8 10" id="KW-0411">Iron-sulfur</keyword>
<dbReference type="InterPro" id="IPR004559">
    <property type="entry name" value="HemW-like"/>
</dbReference>
<name>A0A2A5CIU1_9GAMM</name>
<dbReference type="InterPro" id="IPR034505">
    <property type="entry name" value="Coproporphyrinogen-III_oxidase"/>
</dbReference>
<organism evidence="12 13">
    <name type="scientific">SAR86 cluster bacterium</name>
    <dbReference type="NCBI Taxonomy" id="2030880"/>
    <lineage>
        <taxon>Bacteria</taxon>
        <taxon>Pseudomonadati</taxon>
        <taxon>Pseudomonadota</taxon>
        <taxon>Gammaproteobacteria</taxon>
        <taxon>SAR86 cluster</taxon>
    </lineage>
</organism>
<dbReference type="NCBIfam" id="TIGR00539">
    <property type="entry name" value="hemN_rel"/>
    <property type="match status" value="1"/>
</dbReference>
<sequence length="396" mass="44447">MNSKSTTSIRATNIRTASPLTLPPLSLYIHIPWCLKKCPYCDFNSHAFEKSFPEQNYIEALLEDLQIDLPYVQGRTLHSIFIGGGTPSLFSPESLAKLLTKIRSFIPFAENMEVTLEANPGTFEQNKFAEFRAGGINRLSIGIQSFQPSFLKKLGRVHSGKEALLAAEIAQQAGFTNFNLDLMFGLPEQTSEQAINDLKQAIQFNPSHISWYQLTIEPNTVFFSKPPVLPPVLAIESMHDEGIALLEDENFKRYEISAFSQAGQQAQHNLNYWQFGDYLGIGAGAHGKISLPHENQILRTRKTRQPQAYLDPNKSYLSESTPISEQDLALEFMMNALRLREGVTMAMLKERTGIDLNEISSILNTLRNQGLIQPDILCTTSKGYNLLNNVLQAFMI</sequence>
<dbReference type="GO" id="GO:0004109">
    <property type="term" value="F:coproporphyrinogen oxidase activity"/>
    <property type="evidence" value="ECO:0007669"/>
    <property type="project" value="InterPro"/>
</dbReference>
<comment type="subcellular location">
    <subcellularLocation>
        <location evidence="10">Cytoplasm</location>
    </subcellularLocation>
</comment>
<reference evidence="13" key="1">
    <citation type="submission" date="2017-08" db="EMBL/GenBank/DDBJ databases">
        <title>A dynamic microbial community with high functional redundancy inhabits the cold, oxic subseafloor aquifer.</title>
        <authorList>
            <person name="Tully B.J."/>
            <person name="Wheat C.G."/>
            <person name="Glazer B.T."/>
            <person name="Huber J.A."/>
        </authorList>
    </citation>
    <scope>NUCLEOTIDE SEQUENCE [LARGE SCALE GENOMIC DNA]</scope>
</reference>
<dbReference type="PANTHER" id="PTHR13932:SF5">
    <property type="entry name" value="RADICAL S-ADENOSYL METHIONINE DOMAIN-CONTAINING PROTEIN 1, MITOCHONDRIAL"/>
    <property type="match status" value="1"/>
</dbReference>
<evidence type="ECO:0000313" key="13">
    <source>
        <dbReference type="Proteomes" id="UP000228987"/>
    </source>
</evidence>
<dbReference type="SFLD" id="SFLDG01065">
    <property type="entry name" value="anaerobic_coproporphyrinogen-I"/>
    <property type="match status" value="1"/>
</dbReference>
<dbReference type="AlphaFoldDB" id="A0A2A5CIU1"/>
<dbReference type="SFLD" id="SFLDF00562">
    <property type="entry name" value="HemN-like__clustered_with_heat"/>
    <property type="match status" value="1"/>
</dbReference>
<dbReference type="GO" id="GO:0051539">
    <property type="term" value="F:4 iron, 4 sulfur cluster binding"/>
    <property type="evidence" value="ECO:0007669"/>
    <property type="project" value="UniProtKB-UniRule"/>
</dbReference>
<dbReference type="SMART" id="SM00729">
    <property type="entry name" value="Elp3"/>
    <property type="match status" value="1"/>
</dbReference>
<comment type="similarity">
    <text evidence="2">Belongs to the anaerobic coproporphyrinogen-III oxidase family. HemW subfamily.</text>
</comment>